<gene>
    <name evidence="1" type="ORF">HMPREF1555_01816</name>
</gene>
<evidence type="ECO:0000313" key="2">
    <source>
        <dbReference type="Proteomes" id="UP000016630"/>
    </source>
</evidence>
<proteinExistence type="predicted"/>
<dbReference type="AlphaFoldDB" id="A0A0E2LNE5"/>
<dbReference type="EMBL" id="AWUW01000131">
    <property type="protein sequence ID" value="ERJ64484.1"/>
    <property type="molecule type" value="Genomic_DNA"/>
</dbReference>
<dbReference type="Proteomes" id="UP000016630">
    <property type="component" value="Unassembled WGS sequence"/>
</dbReference>
<protein>
    <submittedName>
        <fullName evidence="1">Uncharacterized protein</fullName>
    </submittedName>
</protein>
<organism evidence="1 2">
    <name type="scientific">Porphyromonas gingivalis F0570</name>
    <dbReference type="NCBI Taxonomy" id="1227271"/>
    <lineage>
        <taxon>Bacteria</taxon>
        <taxon>Pseudomonadati</taxon>
        <taxon>Bacteroidota</taxon>
        <taxon>Bacteroidia</taxon>
        <taxon>Bacteroidales</taxon>
        <taxon>Porphyromonadaceae</taxon>
        <taxon>Porphyromonas</taxon>
    </lineage>
</organism>
<sequence>MRDRIRFLIPHLSRMLSIDTQVSDKNRSKALCFSDTDHTGMIKTHPSSCADNERAVPRERIP</sequence>
<reference evidence="1 2" key="1">
    <citation type="submission" date="2013-06" db="EMBL/GenBank/DDBJ databases">
        <authorList>
            <person name="Weinstock G."/>
            <person name="Sodergren E."/>
            <person name="Lobos E.A."/>
            <person name="Fulton L."/>
            <person name="Fulton R."/>
            <person name="Courtney L."/>
            <person name="Fronick C."/>
            <person name="O'Laughlin M."/>
            <person name="Godfrey J."/>
            <person name="Wilson R.M."/>
            <person name="Miner T."/>
            <person name="Farmer C."/>
            <person name="Delehaunty K."/>
            <person name="Cordes M."/>
            <person name="Minx P."/>
            <person name="Tomlinson C."/>
            <person name="Chen J."/>
            <person name="Wollam A."/>
            <person name="Pepin K.H."/>
            <person name="Bhonagiri V."/>
            <person name="Zhang X."/>
            <person name="Warren W."/>
            <person name="Mitreva M."/>
            <person name="Mardis E.R."/>
            <person name="Wilson R.K."/>
        </authorList>
    </citation>
    <scope>NUCLEOTIDE SEQUENCE [LARGE SCALE GENOMIC DNA]</scope>
    <source>
        <strain evidence="1 2">F0570</strain>
    </source>
</reference>
<dbReference type="HOGENOM" id="CLU_208539_0_0_10"/>
<name>A0A0E2LNE5_PORGN</name>
<comment type="caution">
    <text evidence="1">The sequence shown here is derived from an EMBL/GenBank/DDBJ whole genome shotgun (WGS) entry which is preliminary data.</text>
</comment>
<evidence type="ECO:0000313" key="1">
    <source>
        <dbReference type="EMBL" id="ERJ64484.1"/>
    </source>
</evidence>
<accession>A0A0E2LNE5</accession>